<evidence type="ECO:0000256" key="1">
    <source>
        <dbReference type="ARBA" id="ARBA00023186"/>
    </source>
</evidence>
<evidence type="ECO:0000313" key="2">
    <source>
        <dbReference type="EMBL" id="RXJ64686.1"/>
    </source>
</evidence>
<evidence type="ECO:0000313" key="3">
    <source>
        <dbReference type="Proteomes" id="UP000290191"/>
    </source>
</evidence>
<gene>
    <name evidence="2" type="ORF">CRV06_01630</name>
</gene>
<keyword evidence="1" id="KW-0143">Chaperone</keyword>
<protein>
    <submittedName>
        <fullName evidence="2">Uncharacterized protein</fullName>
    </submittedName>
</protein>
<reference evidence="2 3" key="1">
    <citation type="submission" date="2017-10" db="EMBL/GenBank/DDBJ databases">
        <title>Genomics of the genus Arcobacter.</title>
        <authorList>
            <person name="Perez-Cataluna A."/>
            <person name="Figueras M.J."/>
        </authorList>
    </citation>
    <scope>NUCLEOTIDE SEQUENCE [LARGE SCALE GENOMIC DNA]</scope>
    <source>
        <strain evidence="2 3">DSM 24636</strain>
    </source>
</reference>
<dbReference type="PANTHER" id="PTHR34227">
    <property type="entry name" value="CHAPERONE PROTEIN YCDY"/>
    <property type="match status" value="1"/>
</dbReference>
<dbReference type="STRING" id="877500.GCA_000935065_02386"/>
<dbReference type="Gene3D" id="1.10.3480.10">
    <property type="entry name" value="TorD-like"/>
    <property type="match status" value="1"/>
</dbReference>
<dbReference type="AlphaFoldDB" id="A0A4Q0Y3F1"/>
<dbReference type="SUPFAM" id="SSF89155">
    <property type="entry name" value="TorD-like"/>
    <property type="match status" value="1"/>
</dbReference>
<dbReference type="EMBL" id="PDKO01000001">
    <property type="protein sequence ID" value="RXJ64686.1"/>
    <property type="molecule type" value="Genomic_DNA"/>
</dbReference>
<dbReference type="InterPro" id="IPR036411">
    <property type="entry name" value="TorD-like_sf"/>
</dbReference>
<organism evidence="2 3">
    <name type="scientific">Halarcobacter anaerophilus</name>
    <dbReference type="NCBI Taxonomy" id="877500"/>
    <lineage>
        <taxon>Bacteria</taxon>
        <taxon>Pseudomonadati</taxon>
        <taxon>Campylobacterota</taxon>
        <taxon>Epsilonproteobacteria</taxon>
        <taxon>Campylobacterales</taxon>
        <taxon>Arcobacteraceae</taxon>
        <taxon>Halarcobacter</taxon>
    </lineage>
</organism>
<sequence length="244" mass="28817">MQIMKERINSMNTVALNKVRAIYYGLFSSLFSYINSEKDFNNIKQSIELLSQAPIDENSKTSFDEITSFLNEKGMDGLIDENNQIFYSPSTTFIPVTASFYNEDRDDGQKRVEMTNIVLKSIYRRDNTNFKEAEDHVCFIFNFIQKLLEQDYSKIDNKLVVETFSVVLNSFIDSFIQDVYNHEDSHFYKNIAVILKVFVELERTLLNIKKPIEHKVRKQYEIFHKKRKSFTKRAKRNFDEISSL</sequence>
<dbReference type="InterPro" id="IPR020945">
    <property type="entry name" value="DMSO/NO3_reduct_chaperone"/>
</dbReference>
<dbReference type="InterPro" id="IPR050289">
    <property type="entry name" value="TorD/DmsD_chaperones"/>
</dbReference>
<dbReference type="Pfam" id="PF02613">
    <property type="entry name" value="Nitrate_red_del"/>
    <property type="match status" value="1"/>
</dbReference>
<proteinExistence type="predicted"/>
<dbReference type="OrthoDB" id="5321442at2"/>
<dbReference type="PANTHER" id="PTHR34227:SF1">
    <property type="entry name" value="DIMETHYL SULFOXIDE REDUCTASE CHAPERONE-RELATED"/>
    <property type="match status" value="1"/>
</dbReference>
<keyword evidence="3" id="KW-1185">Reference proteome</keyword>
<dbReference type="Proteomes" id="UP000290191">
    <property type="component" value="Unassembled WGS sequence"/>
</dbReference>
<accession>A0A4Q0Y3F1</accession>
<name>A0A4Q0Y3F1_9BACT</name>
<comment type="caution">
    <text evidence="2">The sequence shown here is derived from an EMBL/GenBank/DDBJ whole genome shotgun (WGS) entry which is preliminary data.</text>
</comment>